<dbReference type="AlphaFoldDB" id="A0A3D8YFB8"/>
<sequence length="220" mass="25803">MFAHGCDAFLFIEHIVPKLSVKTKDEILKEKILDGADKLFQKYGLDKTTMEEIAREAGKGKSTLYYYFKSKEEIFDAIIQREKNEFFNYVQEEVSKAPTAVEKLKVFVTIRFKRLKEITNLYNIMITEVKAALNLDTICKPNYRQQYDQKEANIVKSILQYGIVSGEFRVFSESEMDMMVFVFMSAQNGLEMDLIIYDRLDEMLTRLNFFHEIMLSGIRK</sequence>
<dbReference type="Gene3D" id="1.10.357.10">
    <property type="entry name" value="Tetracycline Repressor, domain 2"/>
    <property type="match status" value="1"/>
</dbReference>
<dbReference type="InterPro" id="IPR009057">
    <property type="entry name" value="Homeodomain-like_sf"/>
</dbReference>
<keyword evidence="1 2" id="KW-0238">DNA-binding</keyword>
<evidence type="ECO:0000256" key="1">
    <source>
        <dbReference type="ARBA" id="ARBA00023125"/>
    </source>
</evidence>
<reference evidence="4 5" key="1">
    <citation type="submission" date="2018-07" db="EMBL/GenBank/DDBJ databases">
        <title>Dyadobacter roseus sp. nov., isolated from rose rhizosphere soil.</title>
        <authorList>
            <person name="Chen L."/>
        </authorList>
    </citation>
    <scope>NUCLEOTIDE SEQUENCE [LARGE SCALE GENOMIC DNA]</scope>
    <source>
        <strain evidence="4 5">RS19</strain>
    </source>
</reference>
<dbReference type="PROSITE" id="PS50977">
    <property type="entry name" value="HTH_TETR_2"/>
    <property type="match status" value="1"/>
</dbReference>
<dbReference type="InterPro" id="IPR050624">
    <property type="entry name" value="HTH-type_Tx_Regulator"/>
</dbReference>
<dbReference type="SUPFAM" id="SSF46689">
    <property type="entry name" value="Homeodomain-like"/>
    <property type="match status" value="1"/>
</dbReference>
<protein>
    <recommendedName>
        <fullName evidence="3">HTH tetR-type domain-containing protein</fullName>
    </recommendedName>
</protein>
<dbReference type="PANTHER" id="PTHR43479">
    <property type="entry name" value="ACREF/ENVCD OPERON REPRESSOR-RELATED"/>
    <property type="match status" value="1"/>
</dbReference>
<organism evidence="4 5">
    <name type="scientific">Dyadobacter luteus</name>
    <dbReference type="NCBI Taxonomy" id="2259619"/>
    <lineage>
        <taxon>Bacteria</taxon>
        <taxon>Pseudomonadati</taxon>
        <taxon>Bacteroidota</taxon>
        <taxon>Cytophagia</taxon>
        <taxon>Cytophagales</taxon>
        <taxon>Spirosomataceae</taxon>
        <taxon>Dyadobacter</taxon>
    </lineage>
</organism>
<name>A0A3D8YFB8_9BACT</name>
<dbReference type="InterPro" id="IPR001647">
    <property type="entry name" value="HTH_TetR"/>
</dbReference>
<feature type="DNA-binding region" description="H-T-H motif" evidence="2">
    <location>
        <begin position="49"/>
        <end position="68"/>
    </location>
</feature>
<dbReference type="PANTHER" id="PTHR43479:SF11">
    <property type="entry name" value="ACREF_ENVCD OPERON REPRESSOR-RELATED"/>
    <property type="match status" value="1"/>
</dbReference>
<comment type="caution">
    <text evidence="4">The sequence shown here is derived from an EMBL/GenBank/DDBJ whole genome shotgun (WGS) entry which is preliminary data.</text>
</comment>
<dbReference type="GO" id="GO:0003677">
    <property type="term" value="F:DNA binding"/>
    <property type="evidence" value="ECO:0007669"/>
    <property type="project" value="UniProtKB-UniRule"/>
</dbReference>
<gene>
    <name evidence="4" type="ORF">DSL64_06665</name>
</gene>
<proteinExistence type="predicted"/>
<dbReference type="Pfam" id="PF00440">
    <property type="entry name" value="TetR_N"/>
    <property type="match status" value="1"/>
</dbReference>
<dbReference type="PRINTS" id="PR00455">
    <property type="entry name" value="HTHTETR"/>
</dbReference>
<dbReference type="EMBL" id="QNUL01000003">
    <property type="protein sequence ID" value="REA63293.1"/>
    <property type="molecule type" value="Genomic_DNA"/>
</dbReference>
<evidence type="ECO:0000259" key="3">
    <source>
        <dbReference type="PROSITE" id="PS50977"/>
    </source>
</evidence>
<accession>A0A3D8YFB8</accession>
<keyword evidence="5" id="KW-1185">Reference proteome</keyword>
<evidence type="ECO:0000313" key="5">
    <source>
        <dbReference type="Proteomes" id="UP000256373"/>
    </source>
</evidence>
<feature type="domain" description="HTH tetR-type" evidence="3">
    <location>
        <begin position="26"/>
        <end position="86"/>
    </location>
</feature>
<evidence type="ECO:0000256" key="2">
    <source>
        <dbReference type="PROSITE-ProRule" id="PRU00335"/>
    </source>
</evidence>
<dbReference type="Gene3D" id="1.10.10.60">
    <property type="entry name" value="Homeodomain-like"/>
    <property type="match status" value="1"/>
</dbReference>
<dbReference type="Proteomes" id="UP000256373">
    <property type="component" value="Unassembled WGS sequence"/>
</dbReference>
<evidence type="ECO:0000313" key="4">
    <source>
        <dbReference type="EMBL" id="REA63293.1"/>
    </source>
</evidence>